<feature type="compositionally biased region" description="Polar residues" evidence="1">
    <location>
        <begin position="459"/>
        <end position="490"/>
    </location>
</feature>
<proteinExistence type="predicted"/>
<evidence type="ECO:0000313" key="2">
    <source>
        <dbReference type="EMBL" id="KAH0541993.1"/>
    </source>
</evidence>
<name>A0A9P8I419_9PEZI</name>
<feature type="compositionally biased region" description="Low complexity" evidence="1">
    <location>
        <begin position="36"/>
        <end position="48"/>
    </location>
</feature>
<dbReference type="Proteomes" id="UP000698800">
    <property type="component" value="Unassembled WGS sequence"/>
</dbReference>
<feature type="compositionally biased region" description="Polar residues" evidence="1">
    <location>
        <begin position="1456"/>
        <end position="1465"/>
    </location>
</feature>
<feature type="compositionally biased region" description="Polar residues" evidence="1">
    <location>
        <begin position="315"/>
        <end position="334"/>
    </location>
</feature>
<feature type="compositionally biased region" description="Polar residues" evidence="1">
    <location>
        <begin position="431"/>
        <end position="441"/>
    </location>
</feature>
<comment type="caution">
    <text evidence="2">The sequence shown here is derived from an EMBL/GenBank/DDBJ whole genome shotgun (WGS) entry which is preliminary data.</text>
</comment>
<feature type="region of interest" description="Disordered" evidence="1">
    <location>
        <begin position="539"/>
        <end position="569"/>
    </location>
</feature>
<feature type="compositionally biased region" description="Polar residues" evidence="1">
    <location>
        <begin position="910"/>
        <end position="923"/>
    </location>
</feature>
<feature type="compositionally biased region" description="Low complexity" evidence="1">
    <location>
        <begin position="163"/>
        <end position="173"/>
    </location>
</feature>
<reference evidence="2" key="1">
    <citation type="submission" date="2021-03" db="EMBL/GenBank/DDBJ databases">
        <title>Comparative genomics and phylogenomic investigation of the class Geoglossomycetes provide insights into ecological specialization and systematics.</title>
        <authorList>
            <person name="Melie T."/>
            <person name="Pirro S."/>
            <person name="Miller A.N."/>
            <person name="Quandt A."/>
        </authorList>
    </citation>
    <scope>NUCLEOTIDE SEQUENCE</scope>
    <source>
        <strain evidence="2">GBOQ0MN5Z8</strain>
    </source>
</reference>
<feature type="compositionally biased region" description="Low complexity" evidence="1">
    <location>
        <begin position="772"/>
        <end position="785"/>
    </location>
</feature>
<feature type="region of interest" description="Disordered" evidence="1">
    <location>
        <begin position="966"/>
        <end position="1034"/>
    </location>
</feature>
<feature type="compositionally biased region" description="Polar residues" evidence="1">
    <location>
        <begin position="405"/>
        <end position="424"/>
    </location>
</feature>
<feature type="region of interest" description="Disordered" evidence="1">
    <location>
        <begin position="891"/>
        <end position="936"/>
    </location>
</feature>
<feature type="region of interest" description="Disordered" evidence="1">
    <location>
        <begin position="1152"/>
        <end position="1199"/>
    </location>
</feature>
<dbReference type="OrthoDB" id="5424797at2759"/>
<feature type="compositionally biased region" description="Polar residues" evidence="1">
    <location>
        <begin position="741"/>
        <end position="769"/>
    </location>
</feature>
<sequence>MSSNDLNYLKQYRLSQGEIAQPPTTTLGHHSQRHGPSSSTPYYQQPPTANVSYPTEYHHQTYAQNRPLDSSNSPSYSRHWCNSMPVSNTSGRALETGAAGNIDVTVEQDTISRRNSAPLPYDTSALGSLAYASGLQYSEAGSGRIPQDGTNVPSTREYGSVNQSTTTQQPQSQYRSPILNLATAATDVINGYQQPRSNSANSSNRQSVSSYSHRSPPTPSESISPTTNTPYLQTLNTTQTLPHSKTASYYRPNVGNTSSFENRDTSDVLSMVPEAYQPNRNQQAYQYGYVQTQNRTSSRSLIQRQAHAQARVYSHAQSQGQASDTQTRQANQRFRGTPPAISHTQGQSTTQTYHQAETSNEQTKLVPNLANQNLHVPREVPQPNTSSYQSQQRQQRDQMVAHSPINGQNPNTSSQTLHQRQPSSLMAKGQPNRQISNSESSEVIEPTLYTRRYQCLGERTSSSTQPNTAQHVQRSQSPSPNTPATVNPSHIYNPYHEYRRQIEAAEAAEAVEAEQAKQGALRVSGPATSASQPQQLHPIANKSSLDQRSNNPGAHNTIGGSIGKPVNGIGEVRTPEILDEKELEEVKKRQMMEKMLLLMREDPTLFNHAMEELKNASPHPMAPSQTEQQQATYSTPSRDSLSGPPRKTIKKANAPARTCIPNKKAANSKAMEKVQAGPSGATTTPSGSTPAPGPHLQFPGSPLPLSGSMPQPSGPTHSLLSRSTVHKVPGSAITQHLGPGQLQQASSIPPQSSGPTLHQLSGPTATQHSGYPHPQQPRSTQSPPSESVQIAPFGSITAQSFQSVYPQPLRASTGTPPVRPASVWPESKREALGNNAVKFLTSIPENSGKMITPQQIRAILDRNPNYVELCETIESMGFRLDRVRFPKALPAAVPDTHPTGPRQGGGPPSANGSTASVHNSTEIPSLADDDRRGQHSTQAVVEAIGLNTAIWNNGVDHLSGSIIAPARPHIPSDGMPTPAGLPAKRGRGRPRKDKGLTQSKSDAKSGYSRNKDDNTALNAMQNDSGNAQRSISEHHQQISLIYSKSKDIRQGNHDVGRFSDLDGFHHTAAHFTPLNGLRTQTSTAENTSGLESGLLPLPQRRERKGHELHNEYSQRASGIVAASQTVNTAVDGQLVDPNKLIDSDKSIIDKSVRGDASTSLSGHVPSRGRPLKGASHLQPTNFSPSTLLTPPLPQEESSHIGGFSIANIEQLAQDPYDLEPELPDHLVYLERCRRVDHNQSQATDPPATEFATREVSMGLPSRADLAVSTPKNTTARTRHKASRLELAFRTRPHHRDLAEKKLTYNPKKISYDLLIAVGKHPTTRPLNAHIERIKQKAGYVRGRVKLSAIRWDAVDPSVPSCELSNGRAKTTEKTDMNDKDVPKAMRRTRRRFTKNEEAAKNKNLQNRNGSAGGLPTEGASPIPSVTNPLKRKARNSGSSSPPFNGSILGSGAPISNEETQQQNRPSPVDPLRAIVQSSNFELRGPVTTPACPSKLRNEITPSSAVNRPVNIPSVVIPSRSPSVRAEYTPIDTDQSSNVFMANFSPPDPGPSGHMVFKYGGQLGPGDQERFLSDTEGRRLMLPSSFTNFRGNIIGSTASSSTGTESCRLPAFLTHEHPADPNISPKMRTKRIAATAAYERALKRFRAAGPTVLVPPSCTFDKDEARRATLESEDLYMIVDGSYDPIQMILDKDKAPQSKTSDEVES</sequence>
<feature type="compositionally biased region" description="Basic and acidic residues" evidence="1">
    <location>
        <begin position="1369"/>
        <end position="1383"/>
    </location>
</feature>
<feature type="region of interest" description="Disordered" evidence="1">
    <location>
        <begin position="376"/>
        <end position="446"/>
    </location>
</feature>
<feature type="compositionally biased region" description="Polar residues" evidence="1">
    <location>
        <begin position="623"/>
        <end position="640"/>
    </location>
</feature>
<feature type="compositionally biased region" description="Polar residues" evidence="1">
    <location>
        <begin position="539"/>
        <end position="554"/>
    </location>
</feature>
<feature type="region of interest" description="Disordered" evidence="1">
    <location>
        <begin position="141"/>
        <end position="174"/>
    </location>
</feature>
<feature type="region of interest" description="Disordered" evidence="1">
    <location>
        <begin position="458"/>
        <end position="491"/>
    </location>
</feature>
<protein>
    <submittedName>
        <fullName evidence="2">Uncharacterized protein</fullName>
    </submittedName>
</protein>
<feature type="compositionally biased region" description="Low complexity" evidence="1">
    <location>
        <begin position="193"/>
        <end position="230"/>
    </location>
</feature>
<accession>A0A9P8I419</accession>
<organism evidence="2 3">
    <name type="scientific">Glutinoglossum americanum</name>
    <dbReference type="NCBI Taxonomy" id="1670608"/>
    <lineage>
        <taxon>Eukaryota</taxon>
        <taxon>Fungi</taxon>
        <taxon>Dikarya</taxon>
        <taxon>Ascomycota</taxon>
        <taxon>Pezizomycotina</taxon>
        <taxon>Geoglossomycetes</taxon>
        <taxon>Geoglossales</taxon>
        <taxon>Geoglossaceae</taxon>
        <taxon>Glutinoglossum</taxon>
    </lineage>
</organism>
<feature type="compositionally biased region" description="Polar residues" evidence="1">
    <location>
        <begin position="342"/>
        <end position="362"/>
    </location>
</feature>
<feature type="region of interest" description="Disordered" evidence="1">
    <location>
        <begin position="1"/>
        <end position="55"/>
    </location>
</feature>
<keyword evidence="3" id="KW-1185">Reference proteome</keyword>
<dbReference type="EMBL" id="JAGHQL010000063">
    <property type="protein sequence ID" value="KAH0541993.1"/>
    <property type="molecule type" value="Genomic_DNA"/>
</dbReference>
<feature type="compositionally biased region" description="Low complexity" evidence="1">
    <location>
        <begin position="1435"/>
        <end position="1446"/>
    </location>
</feature>
<evidence type="ECO:0000313" key="3">
    <source>
        <dbReference type="Proteomes" id="UP000698800"/>
    </source>
</evidence>
<feature type="region of interest" description="Disordered" evidence="1">
    <location>
        <begin position="192"/>
        <end position="265"/>
    </location>
</feature>
<feature type="region of interest" description="Disordered" evidence="1">
    <location>
        <begin position="616"/>
        <end position="788"/>
    </location>
</feature>
<feature type="region of interest" description="Disordered" evidence="1">
    <location>
        <begin position="1360"/>
        <end position="1469"/>
    </location>
</feature>
<feature type="region of interest" description="Disordered" evidence="1">
    <location>
        <begin position="296"/>
        <end position="362"/>
    </location>
</feature>
<feature type="compositionally biased region" description="Polar residues" evidence="1">
    <location>
        <begin position="231"/>
        <end position="247"/>
    </location>
</feature>
<feature type="compositionally biased region" description="Polar residues" evidence="1">
    <location>
        <begin position="1015"/>
        <end position="1030"/>
    </location>
</feature>
<evidence type="ECO:0000256" key="1">
    <source>
        <dbReference type="SAM" id="MobiDB-lite"/>
    </source>
</evidence>
<feature type="compositionally biased region" description="Low complexity" evidence="1">
    <location>
        <begin position="676"/>
        <end position="715"/>
    </location>
</feature>
<gene>
    <name evidence="2" type="ORF">FGG08_003542</name>
</gene>